<feature type="compositionally biased region" description="Basic and acidic residues" evidence="6">
    <location>
        <begin position="348"/>
        <end position="362"/>
    </location>
</feature>
<evidence type="ECO:0000256" key="2">
    <source>
        <dbReference type="ARBA" id="ARBA00022692"/>
    </source>
</evidence>
<sequence length="362" mass="39501">MDAFTPQQTIELVSRIGTKKAHMRLDKLWWNSFMTGPLLGFGCAVLVSTNAAPWYQENAPGLIRTIGALFFPVGLVMIVLSGADLLTSNIMFMWTAFLHRRVTILDVLKNWVVSFFGNLAGTLFFMAIITGYGGVFEETPAYQNAAVNLAVQKAQNPQWHQIFLRAIGANWLVCFAVFISISSREVVSKIIAIWWPTATFVALALDHVVANMFFIPMGIWCGAPFGVGYYIWKSLIPTLLGNMVGGGLFVSTAYWYLYLTGDVSVEIDFNIGSLQSAMEAGGPMRNGPKAKGRPESQGTLVGQDPYASNPSSQNAQTATAAQQLPQSSGQMTSAIGKELSDDSPYAKTHAERTRSNGDEEKA</sequence>
<comment type="similarity">
    <text evidence="5">Belongs to the FNT transporter (TC 1.A.16) family.</text>
</comment>
<evidence type="ECO:0000256" key="7">
    <source>
        <dbReference type="SAM" id="Phobius"/>
    </source>
</evidence>
<feature type="transmembrane region" description="Helical" evidence="7">
    <location>
        <begin position="110"/>
        <end position="132"/>
    </location>
</feature>
<feature type="transmembrane region" description="Helical" evidence="7">
    <location>
        <begin position="186"/>
        <end position="205"/>
    </location>
</feature>
<keyword evidence="2 7" id="KW-0812">Transmembrane</keyword>
<protein>
    <recommendedName>
        <fullName evidence="10">Formate/nitrite transporter</fullName>
    </recommendedName>
</protein>
<dbReference type="GeneID" id="95974254"/>
<feature type="compositionally biased region" description="Low complexity" evidence="6">
    <location>
        <begin position="310"/>
        <end position="328"/>
    </location>
</feature>
<dbReference type="PANTHER" id="PTHR30520">
    <property type="entry name" value="FORMATE TRANSPORTER-RELATED"/>
    <property type="match status" value="1"/>
</dbReference>
<reference evidence="8 9" key="1">
    <citation type="submission" date="2024-07" db="EMBL/GenBank/DDBJ databases">
        <title>Draft sequence of the Neodothiora populina.</title>
        <authorList>
            <person name="Drown D.D."/>
            <person name="Schuette U.S."/>
            <person name="Buechlein A.B."/>
            <person name="Rusch D.R."/>
            <person name="Winton L.W."/>
            <person name="Adams G.A."/>
        </authorList>
    </citation>
    <scope>NUCLEOTIDE SEQUENCE [LARGE SCALE GENOMIC DNA]</scope>
    <source>
        <strain evidence="8 9">CPC 39397</strain>
    </source>
</reference>
<dbReference type="PANTHER" id="PTHR30520:SF6">
    <property type="entry name" value="FORMATE_NITRATE FAMILY TRANSPORTER (EUROFUNG)"/>
    <property type="match status" value="1"/>
</dbReference>
<organism evidence="8 9">
    <name type="scientific">Neodothiora populina</name>
    <dbReference type="NCBI Taxonomy" id="2781224"/>
    <lineage>
        <taxon>Eukaryota</taxon>
        <taxon>Fungi</taxon>
        <taxon>Dikarya</taxon>
        <taxon>Ascomycota</taxon>
        <taxon>Pezizomycotina</taxon>
        <taxon>Dothideomycetes</taxon>
        <taxon>Dothideomycetidae</taxon>
        <taxon>Dothideales</taxon>
        <taxon>Dothioraceae</taxon>
        <taxon>Neodothiora</taxon>
    </lineage>
</organism>
<feature type="transmembrane region" description="Helical" evidence="7">
    <location>
        <begin position="162"/>
        <end position="179"/>
    </location>
</feature>
<gene>
    <name evidence="8" type="ORF">AAFC00_000551</name>
</gene>
<dbReference type="EMBL" id="JBFMKM010000009">
    <property type="protein sequence ID" value="KAL1304121.1"/>
    <property type="molecule type" value="Genomic_DNA"/>
</dbReference>
<dbReference type="InterPro" id="IPR000292">
    <property type="entry name" value="For/NO2_transpt"/>
</dbReference>
<dbReference type="Proteomes" id="UP001562354">
    <property type="component" value="Unassembled WGS sequence"/>
</dbReference>
<feature type="transmembrane region" description="Helical" evidence="7">
    <location>
        <begin position="69"/>
        <end position="98"/>
    </location>
</feature>
<feature type="transmembrane region" description="Helical" evidence="7">
    <location>
        <begin position="28"/>
        <end position="49"/>
    </location>
</feature>
<evidence type="ECO:0000256" key="5">
    <source>
        <dbReference type="ARBA" id="ARBA00049660"/>
    </source>
</evidence>
<dbReference type="Gene3D" id="1.20.1080.10">
    <property type="entry name" value="Glycerol uptake facilitator protein"/>
    <property type="match status" value="1"/>
</dbReference>
<proteinExistence type="inferred from homology"/>
<dbReference type="InterPro" id="IPR023271">
    <property type="entry name" value="Aquaporin-like"/>
</dbReference>
<evidence type="ECO:0000313" key="8">
    <source>
        <dbReference type="EMBL" id="KAL1304121.1"/>
    </source>
</evidence>
<name>A0ABR3PD93_9PEZI</name>
<keyword evidence="4 7" id="KW-0472">Membrane</keyword>
<feature type="transmembrane region" description="Helical" evidence="7">
    <location>
        <begin position="211"/>
        <end position="232"/>
    </location>
</feature>
<feature type="region of interest" description="Disordered" evidence="6">
    <location>
        <begin position="280"/>
        <end position="362"/>
    </location>
</feature>
<keyword evidence="3 7" id="KW-1133">Transmembrane helix</keyword>
<accession>A0ABR3PD93</accession>
<comment type="caution">
    <text evidence="8">The sequence shown here is derived from an EMBL/GenBank/DDBJ whole genome shotgun (WGS) entry which is preliminary data.</text>
</comment>
<comment type="subcellular location">
    <subcellularLocation>
        <location evidence="1">Membrane</location>
        <topology evidence="1">Multi-pass membrane protein</topology>
    </subcellularLocation>
</comment>
<dbReference type="RefSeq" id="XP_069200396.1">
    <property type="nucleotide sequence ID" value="XM_069345415.1"/>
</dbReference>
<evidence type="ECO:0000256" key="3">
    <source>
        <dbReference type="ARBA" id="ARBA00022989"/>
    </source>
</evidence>
<keyword evidence="9" id="KW-1185">Reference proteome</keyword>
<dbReference type="Pfam" id="PF01226">
    <property type="entry name" value="Form_Nir_trans"/>
    <property type="match status" value="1"/>
</dbReference>
<evidence type="ECO:0000313" key="9">
    <source>
        <dbReference type="Proteomes" id="UP001562354"/>
    </source>
</evidence>
<evidence type="ECO:0000256" key="4">
    <source>
        <dbReference type="ARBA" id="ARBA00023136"/>
    </source>
</evidence>
<evidence type="ECO:0008006" key="10">
    <source>
        <dbReference type="Google" id="ProtNLM"/>
    </source>
</evidence>
<evidence type="ECO:0000256" key="1">
    <source>
        <dbReference type="ARBA" id="ARBA00004141"/>
    </source>
</evidence>
<evidence type="ECO:0000256" key="6">
    <source>
        <dbReference type="SAM" id="MobiDB-lite"/>
    </source>
</evidence>
<feature type="transmembrane region" description="Helical" evidence="7">
    <location>
        <begin position="239"/>
        <end position="258"/>
    </location>
</feature>